<keyword evidence="2" id="KW-1185">Reference proteome</keyword>
<dbReference type="InterPro" id="IPR026444">
    <property type="entry name" value="Secre_tail"/>
</dbReference>
<evidence type="ECO:0000313" key="2">
    <source>
        <dbReference type="Proteomes" id="UP001176429"/>
    </source>
</evidence>
<feature type="non-terminal residue" evidence="1">
    <location>
        <position position="1"/>
    </location>
</feature>
<evidence type="ECO:0000313" key="1">
    <source>
        <dbReference type="EMBL" id="MDO7877132.1"/>
    </source>
</evidence>
<dbReference type="Proteomes" id="UP001176429">
    <property type="component" value="Unassembled WGS sequence"/>
</dbReference>
<organism evidence="1 2">
    <name type="scientific">Hymenobacter aranciens</name>
    <dbReference type="NCBI Taxonomy" id="3063996"/>
    <lineage>
        <taxon>Bacteria</taxon>
        <taxon>Pseudomonadati</taxon>
        <taxon>Bacteroidota</taxon>
        <taxon>Cytophagia</taxon>
        <taxon>Cytophagales</taxon>
        <taxon>Hymenobacteraceae</taxon>
        <taxon>Hymenobacter</taxon>
    </lineage>
</organism>
<comment type="caution">
    <text evidence="1">The sequence shown here is derived from an EMBL/GenBank/DDBJ whole genome shotgun (WGS) entry which is preliminary data.</text>
</comment>
<proteinExistence type="predicted"/>
<dbReference type="EMBL" id="JAUQSY010000016">
    <property type="protein sequence ID" value="MDO7877132.1"/>
    <property type="molecule type" value="Genomic_DNA"/>
</dbReference>
<name>A0ABT9BFV8_9BACT</name>
<gene>
    <name evidence="1" type="ORF">Q5H93_20470</name>
</gene>
<dbReference type="NCBIfam" id="TIGR04183">
    <property type="entry name" value="Por_Secre_tail"/>
    <property type="match status" value="1"/>
</dbReference>
<accession>A0ABT9BFV8</accession>
<protein>
    <submittedName>
        <fullName evidence="1">T9SS type A sorting domain-containing protein</fullName>
    </submittedName>
</protein>
<sequence>TWTSTNNVNQVVEGATTSVIQFPNVGYFDGEYTAGESTVFGPVTAYYSIRSGNWEDTNPATTPWSTVSHSGAAATTTPGAGNPVFIGDAATNLTHVVTVTTNNAVSGSLQIDKGATLDVQTLTGHNFGSLPDAVVGGSGRLRISSATGTAQFPGGDFGGFLSATGGTVEYYTSGSQDFTIPLTSFTGQSLGTYRNLWLNPGAGQLITLPARDLRMYNRLRVGNLAGFTGLALLSSGTNGNLTVDSLLSVERGTFRYPNGTLRSIIANRGVQVNSGATFDANGVGAAVANTLRITNDLLNNGTVDFNNTGKTVAVTFTGAANAALTGTNGSATTTLATMTVDKGTNQTPVLTVDVAGTLTTPTNSWLTLTRGTLRYAKPGSTLTIHDAASAYNIPEAAALTVDASAAVVTVATGNDVNSDLMLGGRLNVLNGTINVGDPSLTAATAGNDIEYASAGFPTITVTNGTLRVNGQVRRNNSNTAGSLHFDQSGGLVDIYGLAATGTGNQRGLFEVLNVGSIFRQSGGTLALHRSNGNPTVVADLYLVPDSTSVTGGVVALGTAGSTLGDVTVNVDSTVPLYDLRVEPSTTGNVNTGRLVADALTLKGSLSISNDFAVFNANGLGLNIAQNLNNGNSSTSTSLTGGGFRPGVATQTTTFTGGIVNQQLTGTGVAGTNLTVFGNLVLNNAQTAGNLTLQANRNVRVGGVLTLTRGTLADNGQTITALGDVLNSATHASTGSGAIVLGIGGTSLLNQNVGGNGTGKFGNLTLNNANGATATANQEVTGVLTLTAGVFTIGSQLLYLSNTANGAIVGASSTRYIRTNGIVADLGLRKAYPSGAGDFTFPVGVAAKYTPARFNVTANTAAGAITVRPINTAHPSTTDPANTELNYYWKVSRTGFSGLTVTHTYTYLVGDVQGTESSYVTGRFLNTAWTPVGGTSGTVNATAHTLTLTGVNYLSGDYTGGYTAEFGIVPTFYSRTATAGLPGGANWDLASSWTLNADGSDAPIALPSTFPTAANPTVILPGHQINANGSSRGTAQLELNGILDLGAGAANNFNTVTGTGTLRIGSALFPAGNYAAFVASTGGTVDYSAAVLLPARDTYNNLLLSGGNSKTLSNLDLTINGQLTVTAGTAATNITSQNLTLTSGTLGFVNNGTFVLNDGNLSIAAGLNNTGSLNLGRGTVGIGTTLSNTGTLLANTGAITVSGSLSNGPGGTFSATDAPIAVGTSFSNTGTFNGGTATLSSGTTFTNGSGGTFVAGTGDIIAGTTFTNAGTYTAATNLLRVNGNYVNSGTFNAGASSTLDIYSSFTNSGTFNAGTSLVRFLSGASSTVNGATTFYNLQKLGTGARTINADMTVTNILTLQNGFFITGPNTIFLTNTATQPIVGTSSTAYVQGRLAISFPNTASMGREFPVGANSQYRPVTIRQEATGSNPVVLVEVIPVQPTGSIDPSLSNLSRARYYRVFLLAGTIGSPTVQLSFNTEGLLDEFVNVPGNLRIARSTAATGPWTNEGGSGVYSPAFPRGYAVSGATSITNNSLFTLASTNSVDNPLPVELTRFTATAQASSVATAWSTASEKNSAYFEVERSADGRTFTPIGRVEAAGFSSTPRSYSLRDAQPLPGLSYYRLRLVDADATFSYSPVVAVRFTGKADAPTVVAYPNPSQGSGFRLAATNLPAGRATVLLTDAFGRRVGQQVVDFTAADVAVPLAQPLPAGLYVLTVQTSAGSFVQKLVVE</sequence>
<reference evidence="1" key="1">
    <citation type="submission" date="2023-07" db="EMBL/GenBank/DDBJ databases">
        <authorList>
            <person name="Kim M.K."/>
        </authorList>
    </citation>
    <scope>NUCLEOTIDE SEQUENCE</scope>
    <source>
        <strain evidence="1">ASUV-10-1</strain>
    </source>
</reference>